<dbReference type="PANTHER" id="PTHR43384">
    <property type="entry name" value="SEPTUM SITE-DETERMINING PROTEIN MIND HOMOLOG, CHLOROPLASTIC-RELATED"/>
    <property type="match status" value="1"/>
</dbReference>
<dbReference type="Gene3D" id="3.40.50.300">
    <property type="entry name" value="P-loop containing nucleotide triphosphate hydrolases"/>
    <property type="match status" value="1"/>
</dbReference>
<dbReference type="InterPro" id="IPR025501">
    <property type="entry name" value="MinD_FleN"/>
</dbReference>
<dbReference type="GO" id="GO:0016887">
    <property type="term" value="F:ATP hydrolysis activity"/>
    <property type="evidence" value="ECO:0007669"/>
    <property type="project" value="TreeGrafter"/>
</dbReference>
<evidence type="ECO:0000256" key="2">
    <source>
        <dbReference type="ARBA" id="ARBA00022840"/>
    </source>
</evidence>
<name>A0A841GKQ0_9BACT</name>
<keyword evidence="3" id="KW-0969">Cilium</keyword>
<dbReference type="RefSeq" id="WP_184618450.1">
    <property type="nucleotide sequence ID" value="NZ_JACHEX010000001.1"/>
</dbReference>
<keyword evidence="3" id="KW-0966">Cell projection</keyword>
<dbReference type="GO" id="GO:0005524">
    <property type="term" value="F:ATP binding"/>
    <property type="evidence" value="ECO:0007669"/>
    <property type="project" value="UniProtKB-KW"/>
</dbReference>
<sequence length="277" mass="31256">MLNQASNLINLENVVLIGSGKGGVGKTLITVNLAIVLKQLGYKVLIFDLDVGFTNSDVLLNVHPQYSINDLLLNKCEREDVICSTEYGVDLVSVGSDIESIFNFNPENTKNFYIKFAQIAKDYDFTLIDLPPGYNNNYAPFFNSATHTITITTTHPTSLVNSYTFVKILIHKGVPSSNIHLVGNNVENYNESLENLKRFSSVLEKFTGEKMGSLTIIKRHNLVEKSVFNRKPFVIDHPKIQPTFALYRIASILTKKDISYKENILDKILSFFRSEHE</sequence>
<dbReference type="GO" id="GO:0005829">
    <property type="term" value="C:cytosol"/>
    <property type="evidence" value="ECO:0007669"/>
    <property type="project" value="TreeGrafter"/>
</dbReference>
<dbReference type="GO" id="GO:0009898">
    <property type="term" value="C:cytoplasmic side of plasma membrane"/>
    <property type="evidence" value="ECO:0007669"/>
    <property type="project" value="TreeGrafter"/>
</dbReference>
<dbReference type="InterPro" id="IPR033756">
    <property type="entry name" value="YlxH/NBP35"/>
</dbReference>
<keyword evidence="4" id="KW-1185">Reference proteome</keyword>
<evidence type="ECO:0000313" key="3">
    <source>
        <dbReference type="EMBL" id="MBB6061674.1"/>
    </source>
</evidence>
<keyword evidence="3" id="KW-0282">Flagellum</keyword>
<dbReference type="PIRSF" id="PIRSF003092">
    <property type="entry name" value="MinD"/>
    <property type="match status" value="1"/>
</dbReference>
<evidence type="ECO:0000256" key="1">
    <source>
        <dbReference type="ARBA" id="ARBA00022741"/>
    </source>
</evidence>
<keyword evidence="2" id="KW-0067">ATP-binding</keyword>
<dbReference type="EMBL" id="JACHEX010000001">
    <property type="protein sequence ID" value="MBB6061674.1"/>
    <property type="molecule type" value="Genomic_DNA"/>
</dbReference>
<protein>
    <submittedName>
        <fullName evidence="3">Flagellar biosynthesis protein FlhG</fullName>
    </submittedName>
</protein>
<accession>A0A841GKQ0</accession>
<dbReference type="InterPro" id="IPR050625">
    <property type="entry name" value="ParA/MinD_ATPase"/>
</dbReference>
<dbReference type="SUPFAM" id="SSF52540">
    <property type="entry name" value="P-loop containing nucleoside triphosphate hydrolases"/>
    <property type="match status" value="1"/>
</dbReference>
<dbReference type="AlphaFoldDB" id="A0A841GKQ0"/>
<evidence type="ECO:0000313" key="4">
    <source>
        <dbReference type="Proteomes" id="UP000555828"/>
    </source>
</evidence>
<dbReference type="GO" id="GO:0051782">
    <property type="term" value="P:negative regulation of cell division"/>
    <property type="evidence" value="ECO:0007669"/>
    <property type="project" value="TreeGrafter"/>
</dbReference>
<dbReference type="Pfam" id="PF10609">
    <property type="entry name" value="ParA"/>
    <property type="match status" value="1"/>
</dbReference>
<dbReference type="Proteomes" id="UP000555828">
    <property type="component" value="Unassembled WGS sequence"/>
</dbReference>
<gene>
    <name evidence="3" type="ORF">HNP65_000096</name>
</gene>
<reference evidence="3 4" key="1">
    <citation type="submission" date="2020-08" db="EMBL/GenBank/DDBJ databases">
        <title>Genomic Encyclopedia of Type Strains, Phase IV (KMG-IV): sequencing the most valuable type-strain genomes for metagenomic binning, comparative biology and taxonomic classification.</title>
        <authorList>
            <person name="Goeker M."/>
        </authorList>
    </citation>
    <scope>NUCLEOTIDE SEQUENCE [LARGE SCALE GENOMIC DNA]</scope>
    <source>
        <strain evidence="3 4">DSM 13481</strain>
    </source>
</reference>
<keyword evidence="1" id="KW-0547">Nucleotide-binding</keyword>
<proteinExistence type="predicted"/>
<dbReference type="PANTHER" id="PTHR43384:SF4">
    <property type="entry name" value="CELLULOSE BIOSYNTHESIS PROTEIN BCSQ-RELATED"/>
    <property type="match status" value="1"/>
</dbReference>
<dbReference type="InterPro" id="IPR027417">
    <property type="entry name" value="P-loop_NTPase"/>
</dbReference>
<comment type="caution">
    <text evidence="3">The sequence shown here is derived from an EMBL/GenBank/DDBJ whole genome shotgun (WGS) entry which is preliminary data.</text>
</comment>
<organism evidence="3 4">
    <name type="scientific">Thermosipho japonicus</name>
    <dbReference type="NCBI Taxonomy" id="90323"/>
    <lineage>
        <taxon>Bacteria</taxon>
        <taxon>Thermotogati</taxon>
        <taxon>Thermotogota</taxon>
        <taxon>Thermotogae</taxon>
        <taxon>Thermotogales</taxon>
        <taxon>Fervidobacteriaceae</taxon>
        <taxon>Thermosipho</taxon>
    </lineage>
</organism>